<evidence type="ECO:0000313" key="1">
    <source>
        <dbReference type="EMBL" id="VDO01071.1"/>
    </source>
</evidence>
<gene>
    <name evidence="1" type="ORF">HNAJ_LOCUS5211</name>
</gene>
<organism evidence="3">
    <name type="scientific">Rodentolepis nana</name>
    <name type="common">Dwarf tapeworm</name>
    <name type="synonym">Hymenolepis nana</name>
    <dbReference type="NCBI Taxonomy" id="102285"/>
    <lineage>
        <taxon>Eukaryota</taxon>
        <taxon>Metazoa</taxon>
        <taxon>Spiralia</taxon>
        <taxon>Lophotrochozoa</taxon>
        <taxon>Platyhelminthes</taxon>
        <taxon>Cestoda</taxon>
        <taxon>Eucestoda</taxon>
        <taxon>Cyclophyllidea</taxon>
        <taxon>Hymenolepididae</taxon>
        <taxon>Rodentolepis</taxon>
    </lineage>
</organism>
<accession>A0A0R3TDS4</accession>
<evidence type="ECO:0000313" key="2">
    <source>
        <dbReference type="Proteomes" id="UP000278807"/>
    </source>
</evidence>
<reference evidence="1 2" key="2">
    <citation type="submission" date="2018-11" db="EMBL/GenBank/DDBJ databases">
        <authorList>
            <consortium name="Pathogen Informatics"/>
        </authorList>
    </citation>
    <scope>NUCLEOTIDE SEQUENCE [LARGE SCALE GENOMIC DNA]</scope>
</reference>
<name>A0A0R3TDS4_RODNA</name>
<dbReference type="AlphaFoldDB" id="A0A0R3TDS4"/>
<proteinExistence type="predicted"/>
<dbReference type="STRING" id="102285.A0A0R3TDS4"/>
<dbReference type="EMBL" id="UZAE01004231">
    <property type="protein sequence ID" value="VDO01071.1"/>
    <property type="molecule type" value="Genomic_DNA"/>
</dbReference>
<protein>
    <submittedName>
        <fullName evidence="3">Integrase core domain containing protein</fullName>
    </submittedName>
</protein>
<dbReference type="WBParaSite" id="HNAJ_0000521301-mRNA-1">
    <property type="protein sequence ID" value="HNAJ_0000521301-mRNA-1"/>
    <property type="gene ID" value="HNAJ_0000521301"/>
</dbReference>
<sequence length="151" mass="17053">MPTTTTEVPTAYFVEDNEELLHNIPAMHQNDPNMADMMSQLAPQLEHIQDLVLSSPSQSIMESRINCLSRLIGFWQEGKEAMVLVPAKRVILKGNTEIDADKAIRHQEECTSTSYVPHLKESRDGVCLGSYGVHHQDDFYQHATKQENCIS</sequence>
<keyword evidence="2" id="KW-1185">Reference proteome</keyword>
<reference evidence="3" key="1">
    <citation type="submission" date="2017-02" db="UniProtKB">
        <authorList>
            <consortium name="WormBaseParasite"/>
        </authorList>
    </citation>
    <scope>IDENTIFICATION</scope>
</reference>
<evidence type="ECO:0000313" key="3">
    <source>
        <dbReference type="WBParaSite" id="HNAJ_0000521301-mRNA-1"/>
    </source>
</evidence>
<dbReference type="Proteomes" id="UP000278807">
    <property type="component" value="Unassembled WGS sequence"/>
</dbReference>